<protein>
    <submittedName>
        <fullName evidence="3">Uncharacterized protein</fullName>
    </submittedName>
</protein>
<sequence length="108" mass="11479">MHFSKSLIIMVAATLGANGAPFGEQNGLTQSNALAARQAPVAPAVAPPMPMAENKDKGDKKDGEKKEGKDRDGDRDGDRNGDRNGDRDGDRGRGGRDGDRDGDRDRDC</sequence>
<dbReference type="EMBL" id="CAMGZC010000462">
    <property type="protein sequence ID" value="CAI0647697.1"/>
    <property type="molecule type" value="Genomic_DNA"/>
</dbReference>
<feature type="chain" id="PRO_5040915366" evidence="2">
    <location>
        <begin position="20"/>
        <end position="108"/>
    </location>
</feature>
<evidence type="ECO:0000313" key="3">
    <source>
        <dbReference type="EMBL" id="CAI0647697.1"/>
    </source>
</evidence>
<feature type="non-terminal residue" evidence="3">
    <location>
        <position position="108"/>
    </location>
</feature>
<keyword evidence="2" id="KW-0732">Signal</keyword>
<evidence type="ECO:0000256" key="2">
    <source>
        <dbReference type="SAM" id="SignalP"/>
    </source>
</evidence>
<dbReference type="Proteomes" id="UP001152533">
    <property type="component" value="Unassembled WGS sequence"/>
</dbReference>
<proteinExistence type="predicted"/>
<name>A0A9W4W9C8_9PEZI</name>
<accession>A0A9W4W9C8</accession>
<feature type="region of interest" description="Disordered" evidence="1">
    <location>
        <begin position="18"/>
        <end position="108"/>
    </location>
</feature>
<feature type="compositionally biased region" description="Basic and acidic residues" evidence="1">
    <location>
        <begin position="53"/>
        <end position="108"/>
    </location>
</feature>
<organism evidence="3 4">
    <name type="scientific">Colletotrichum noveboracense</name>
    <dbReference type="NCBI Taxonomy" id="2664923"/>
    <lineage>
        <taxon>Eukaryota</taxon>
        <taxon>Fungi</taxon>
        <taxon>Dikarya</taxon>
        <taxon>Ascomycota</taxon>
        <taxon>Pezizomycotina</taxon>
        <taxon>Sordariomycetes</taxon>
        <taxon>Hypocreomycetidae</taxon>
        <taxon>Glomerellales</taxon>
        <taxon>Glomerellaceae</taxon>
        <taxon>Colletotrichum</taxon>
        <taxon>Colletotrichum gloeosporioides species complex</taxon>
    </lineage>
</organism>
<reference evidence="3" key="1">
    <citation type="submission" date="2022-08" db="EMBL/GenBank/DDBJ databases">
        <authorList>
            <person name="Giroux E."/>
            <person name="Giroux E."/>
        </authorList>
    </citation>
    <scope>NUCLEOTIDE SEQUENCE</scope>
    <source>
        <strain evidence="3">H1091258</strain>
    </source>
</reference>
<feature type="signal peptide" evidence="2">
    <location>
        <begin position="1"/>
        <end position="19"/>
    </location>
</feature>
<dbReference type="AlphaFoldDB" id="A0A9W4W9C8"/>
<keyword evidence="4" id="KW-1185">Reference proteome</keyword>
<evidence type="ECO:0000313" key="4">
    <source>
        <dbReference type="Proteomes" id="UP001152533"/>
    </source>
</evidence>
<gene>
    <name evidence="3" type="ORF">CGXH109_LOCUS68140</name>
</gene>
<evidence type="ECO:0000256" key="1">
    <source>
        <dbReference type="SAM" id="MobiDB-lite"/>
    </source>
</evidence>
<comment type="caution">
    <text evidence="3">The sequence shown here is derived from an EMBL/GenBank/DDBJ whole genome shotgun (WGS) entry which is preliminary data.</text>
</comment>